<feature type="compositionally biased region" description="Polar residues" evidence="1">
    <location>
        <begin position="154"/>
        <end position="166"/>
    </location>
</feature>
<keyword evidence="2" id="KW-0472">Membrane</keyword>
<dbReference type="STRING" id="1124188.SAMN05444377_101113"/>
<dbReference type="OrthoDB" id="1113942at2"/>
<gene>
    <name evidence="4" type="ORF">SAMN05444377_101113</name>
</gene>
<dbReference type="InterPro" id="IPR025665">
    <property type="entry name" value="Beta-barrel_OMP_2"/>
</dbReference>
<reference evidence="4 5" key="1">
    <citation type="submission" date="2016-11" db="EMBL/GenBank/DDBJ databases">
        <authorList>
            <person name="Jaros S."/>
            <person name="Januszkiewicz K."/>
            <person name="Wedrychowicz H."/>
        </authorList>
    </citation>
    <scope>NUCLEOTIDE SEQUENCE [LARGE SCALE GENOMIC DNA]</scope>
    <source>
        <strain evidence="4 5">DSM 25660</strain>
    </source>
</reference>
<keyword evidence="2" id="KW-0812">Transmembrane</keyword>
<dbReference type="Pfam" id="PF13568">
    <property type="entry name" value="OMP_b-brl_2"/>
    <property type="match status" value="1"/>
</dbReference>
<sequence length="503" mass="55930">MKHPHEFKKRFQESLEDFEVQPDEALWLNIKDKLQEKKKRRVIPIWWFYSGVAAAFLVGLFLRAPFWNTVAPSVPATNPTVVKETSKGNATSHTESNGATSSKSARDNEAVATLPGAATTSGYSTEVPPYVSVNSKGNTTKKAVALSSKKEQKNNGFSGQVNTPLGSPQDAVGTRNAITPNNNNSTVIPEKQELPQTVPASDTERLALHTEKTLLPDTTNPVTPAVTPSPIVSNTPLHTAKDSTAVAEKSKNALEELLHEKEKKTFSEPKLNRWLVGTQLAPIYFSSLSQGSPLDPSLTENEKRYTAENFSYGVGVGYALNNKLTLRSGVNMVRLGYETDGIMYYMRPEVSSRIQNISLNPVGATIVIESLNNVRQYNRMMEMFEGSIVQRTGYLEIPVELAYQFGSKKWGLQVLGGMSTFVLNQNEIYLQSNTLNLLIGEATNLNPVHFSGNLGLGMHYRFFKNWQARIEPTFKYQFNPYRSDAGNFRPYLMGLYTGVMYTF</sequence>
<keyword evidence="2" id="KW-1133">Transmembrane helix</keyword>
<organism evidence="4 5">
    <name type="scientific">Flavobacterium fontis</name>
    <dbReference type="NCBI Taxonomy" id="1124188"/>
    <lineage>
        <taxon>Bacteria</taxon>
        <taxon>Pseudomonadati</taxon>
        <taxon>Bacteroidota</taxon>
        <taxon>Flavobacteriia</taxon>
        <taxon>Flavobacteriales</taxon>
        <taxon>Flavobacteriaceae</taxon>
        <taxon>Flavobacterium</taxon>
    </lineage>
</organism>
<name>A0A1M4VZL9_9FLAO</name>
<evidence type="ECO:0000313" key="5">
    <source>
        <dbReference type="Proteomes" id="UP000184147"/>
    </source>
</evidence>
<evidence type="ECO:0000256" key="1">
    <source>
        <dbReference type="SAM" id="MobiDB-lite"/>
    </source>
</evidence>
<feature type="compositionally biased region" description="Polar residues" evidence="1">
    <location>
        <begin position="87"/>
        <end position="103"/>
    </location>
</feature>
<evidence type="ECO:0000313" key="4">
    <source>
        <dbReference type="EMBL" id="SHE74406.1"/>
    </source>
</evidence>
<feature type="region of interest" description="Disordered" evidence="1">
    <location>
        <begin position="149"/>
        <end position="168"/>
    </location>
</feature>
<keyword evidence="5" id="KW-1185">Reference proteome</keyword>
<dbReference type="AlphaFoldDB" id="A0A1M4VZL9"/>
<feature type="transmembrane region" description="Helical" evidence="2">
    <location>
        <begin position="46"/>
        <end position="67"/>
    </location>
</feature>
<dbReference type="Proteomes" id="UP000184147">
    <property type="component" value="Unassembled WGS sequence"/>
</dbReference>
<evidence type="ECO:0000259" key="3">
    <source>
        <dbReference type="Pfam" id="PF13568"/>
    </source>
</evidence>
<accession>A0A1M4VZL9</accession>
<evidence type="ECO:0000256" key="2">
    <source>
        <dbReference type="SAM" id="Phobius"/>
    </source>
</evidence>
<feature type="domain" description="Outer membrane protein beta-barrel" evidence="3">
    <location>
        <begin position="272"/>
        <end position="478"/>
    </location>
</feature>
<feature type="region of interest" description="Disordered" evidence="1">
    <location>
        <begin position="215"/>
        <end position="237"/>
    </location>
</feature>
<feature type="region of interest" description="Disordered" evidence="1">
    <location>
        <begin position="77"/>
        <end position="110"/>
    </location>
</feature>
<protein>
    <submittedName>
        <fullName evidence="4">Outer membrane protein beta-barrel domain-containing protein</fullName>
    </submittedName>
</protein>
<dbReference type="RefSeq" id="WP_073360363.1">
    <property type="nucleotide sequence ID" value="NZ_FQVQ01000001.1"/>
</dbReference>
<dbReference type="EMBL" id="FQVQ01000001">
    <property type="protein sequence ID" value="SHE74406.1"/>
    <property type="molecule type" value="Genomic_DNA"/>
</dbReference>
<proteinExistence type="predicted"/>